<evidence type="ECO:0000313" key="3">
    <source>
        <dbReference type="Proteomes" id="UP000273641"/>
    </source>
</evidence>
<evidence type="ECO:0000256" key="1">
    <source>
        <dbReference type="SAM" id="Coils"/>
    </source>
</evidence>
<comment type="caution">
    <text evidence="2">The sequence shown here is derived from an EMBL/GenBank/DDBJ whole genome shotgun (WGS) entry which is preliminary data.</text>
</comment>
<dbReference type="EMBL" id="RQNR01000012">
    <property type="protein sequence ID" value="RQN22925.1"/>
    <property type="molecule type" value="Genomic_DNA"/>
</dbReference>
<reference evidence="2 3" key="1">
    <citation type="submission" date="2018-11" db="EMBL/GenBank/DDBJ databases">
        <title>Draft genome sequences of potential pathogenic Clostridium perfringens from environmental surface water in the North West Province, South Africa.</title>
        <authorList>
            <person name="Fourie J.C.J."/>
            <person name="Sanko T.J."/>
            <person name="Bezuidenhout C."/>
            <person name="Mienie C."/>
            <person name="Adeleke R."/>
        </authorList>
    </citation>
    <scope>NUCLEOTIDE SEQUENCE [LARGE SCALE GENOMIC DNA]</scope>
    <source>
        <strain evidence="2 3">SC4-C13</strain>
    </source>
</reference>
<proteinExistence type="predicted"/>
<feature type="coiled-coil region" evidence="1">
    <location>
        <begin position="93"/>
        <end position="141"/>
    </location>
</feature>
<feature type="coiled-coil region" evidence="1">
    <location>
        <begin position="170"/>
        <end position="263"/>
    </location>
</feature>
<sequence length="319" mass="37010">MDNNLKNDAQLAGRLPKEYKDFIDSLWKDADGNKLSGEDFPSAIKKLIDAYNARPVEAEELDFSTELKQIKGALATVEEIIIGIKGRATQRIVEITTNVNNKLEQKNAVLKENKANLIALEKNIEEKFNNFLKENNNLKEDIYERDKEITDLTKQVLNLKAGNSNKDVVIQQLNIEKAKLNAEVLEHIELSKEQQTKINSLLALEEENKDLKNKLQDNNEENRNLKVELTAKEDRIDNISTELMETKQRLLAREEEIMNLKNEYRDTVSNLTLEHKESIIVIKEKVKEEVKEKFEKKIDGYKDEIFNLKKEIEFLKKDK</sequence>
<dbReference type="Proteomes" id="UP000273641">
    <property type="component" value="Unassembled WGS sequence"/>
</dbReference>
<keyword evidence="1" id="KW-0175">Coiled coil</keyword>
<protein>
    <submittedName>
        <fullName evidence="2">Uncharacterized protein</fullName>
    </submittedName>
</protein>
<name>A0AAE8K635_CLOPF</name>
<accession>A0AAE8K635</accession>
<gene>
    <name evidence="2" type="ORF">EHZ11_14890</name>
</gene>
<dbReference type="AlphaFoldDB" id="A0AAE8K635"/>
<organism evidence="2 3">
    <name type="scientific">Clostridium perfringens</name>
    <dbReference type="NCBI Taxonomy" id="1502"/>
    <lineage>
        <taxon>Bacteria</taxon>
        <taxon>Bacillati</taxon>
        <taxon>Bacillota</taxon>
        <taxon>Clostridia</taxon>
        <taxon>Eubacteriales</taxon>
        <taxon>Clostridiaceae</taxon>
        <taxon>Clostridium</taxon>
    </lineage>
</organism>
<feature type="coiled-coil region" evidence="1">
    <location>
        <begin position="291"/>
        <end position="318"/>
    </location>
</feature>
<dbReference type="RefSeq" id="WP_124228945.1">
    <property type="nucleotide sequence ID" value="NZ_CP148678.1"/>
</dbReference>
<evidence type="ECO:0000313" key="2">
    <source>
        <dbReference type="EMBL" id="RQN22925.1"/>
    </source>
</evidence>